<comment type="caution">
    <text evidence="1">The sequence shown here is derived from an EMBL/GenBank/DDBJ whole genome shotgun (WGS) entry which is preliminary data.</text>
</comment>
<dbReference type="RefSeq" id="WP_215921404.1">
    <property type="nucleotide sequence ID" value="NZ_JAHKNI010000010.1"/>
</dbReference>
<keyword evidence="2" id="KW-1185">Reference proteome</keyword>
<reference evidence="1 2" key="1">
    <citation type="submission" date="2021-06" db="EMBL/GenBank/DDBJ databases">
        <title>Actinomycetes sequencing.</title>
        <authorList>
            <person name="Shan Q."/>
        </authorList>
    </citation>
    <scope>NUCLEOTIDE SEQUENCE [LARGE SCALE GENOMIC DNA]</scope>
    <source>
        <strain evidence="1 2">NEAU-G5</strain>
    </source>
</reference>
<sequence length="331" mass="37762">MQQMERGGVEGIFALWSAPRGTERPELSRLELLALCASVAEWRRHNGPATLYCDDPYVQYLEWTGLLGLWDKVDTALFASMRSLDVDPKAYFSLARILAVGAARIPFASIDCDLIVWRSLAREFDTQGVVFTHWESTWPTVWYPPPHELRAPDGYTLDPRRNWRLNAANSSVLYFGADAARVREAYVEEATRFIVGNPGRSHYEVGLARELLFAEQRLLPVIAREHALTATPIINAVHSPLAGEFITNDPRYGVWNNLHIINQPTGITHLWYHKRWRGDLRLLGVERILAARLKSDHPHVFDMAQKACAVMEAAKAVRVERRPWWEDDAPE</sequence>
<accession>A0ABS6B4X5</accession>
<evidence type="ECO:0000313" key="1">
    <source>
        <dbReference type="EMBL" id="MBU3065346.1"/>
    </source>
</evidence>
<organism evidence="1 2">
    <name type="scientific">Nocardia albiluteola</name>
    <dbReference type="NCBI Taxonomy" id="2842303"/>
    <lineage>
        <taxon>Bacteria</taxon>
        <taxon>Bacillati</taxon>
        <taxon>Actinomycetota</taxon>
        <taxon>Actinomycetes</taxon>
        <taxon>Mycobacteriales</taxon>
        <taxon>Nocardiaceae</taxon>
        <taxon>Nocardia</taxon>
    </lineage>
</organism>
<protein>
    <submittedName>
        <fullName evidence="1">Uncharacterized protein</fullName>
    </submittedName>
</protein>
<proteinExistence type="predicted"/>
<dbReference type="EMBL" id="JAHKNI010000010">
    <property type="protein sequence ID" value="MBU3065346.1"/>
    <property type="molecule type" value="Genomic_DNA"/>
</dbReference>
<dbReference type="Proteomes" id="UP000733379">
    <property type="component" value="Unassembled WGS sequence"/>
</dbReference>
<evidence type="ECO:0000313" key="2">
    <source>
        <dbReference type="Proteomes" id="UP000733379"/>
    </source>
</evidence>
<gene>
    <name evidence="1" type="ORF">KO481_27935</name>
</gene>
<name>A0ABS6B4X5_9NOCA</name>